<evidence type="ECO:0000313" key="3">
    <source>
        <dbReference type="Proteomes" id="UP000230607"/>
    </source>
</evidence>
<evidence type="ECO:0000256" key="1">
    <source>
        <dbReference type="SAM" id="Phobius"/>
    </source>
</evidence>
<keyword evidence="3" id="KW-1185">Reference proteome</keyword>
<reference evidence="3" key="1">
    <citation type="submission" date="2017-03" db="EMBL/GenBank/DDBJ databases">
        <authorList>
            <person name="Herbold C."/>
        </authorList>
    </citation>
    <scope>NUCLEOTIDE SEQUENCE [LARGE SCALE GENOMIC DNA]</scope>
</reference>
<gene>
    <name evidence="2" type="ORF">NCS_10859</name>
</gene>
<organism evidence="2 3">
    <name type="scientific">Candidatus Nitrosotalea okcheonensis</name>
    <dbReference type="NCBI Taxonomy" id="1903276"/>
    <lineage>
        <taxon>Archaea</taxon>
        <taxon>Nitrososphaerota</taxon>
        <taxon>Nitrososphaeria</taxon>
        <taxon>Nitrosotaleales</taxon>
        <taxon>Nitrosotaleaceae</taxon>
        <taxon>Nitrosotalea</taxon>
    </lineage>
</organism>
<protein>
    <submittedName>
        <fullName evidence="2">Uncharacterized protein</fullName>
    </submittedName>
</protein>
<accession>A0A2H1FE45</accession>
<sequence length="59" mass="6468">MYLPPKKAIIPVIFAAIGLVSTTLGMFTVHKELVWTGVGLWVASIVSGKMLKRKPKTDK</sequence>
<name>A0A2H1FE45_9ARCH</name>
<dbReference type="AlphaFoldDB" id="A0A2H1FE45"/>
<evidence type="ECO:0000313" key="2">
    <source>
        <dbReference type="EMBL" id="SMH71052.1"/>
    </source>
</evidence>
<keyword evidence="1" id="KW-1133">Transmembrane helix</keyword>
<proteinExistence type="predicted"/>
<dbReference type="Proteomes" id="UP000230607">
    <property type="component" value="Chromosome 1"/>
</dbReference>
<dbReference type="EMBL" id="LT841358">
    <property type="protein sequence ID" value="SMH71052.1"/>
    <property type="molecule type" value="Genomic_DNA"/>
</dbReference>
<keyword evidence="1" id="KW-0472">Membrane</keyword>
<feature type="transmembrane region" description="Helical" evidence="1">
    <location>
        <begin position="9"/>
        <end position="27"/>
    </location>
</feature>
<feature type="transmembrane region" description="Helical" evidence="1">
    <location>
        <begin position="33"/>
        <end position="51"/>
    </location>
</feature>
<keyword evidence="1" id="KW-0812">Transmembrane</keyword>